<reference evidence="3 4" key="1">
    <citation type="journal article" date="2014" name="Appl. Environ. Microbiol.">
        <title>Profile of Secreted Hydrolases, Associated Proteins, and SlpA in Thermoanaerobacterium saccharolyticum during the Degradation of Hemicellulose.</title>
        <authorList>
            <person name="Currie D.H."/>
            <person name="Guss A.M."/>
            <person name="Herring C.D."/>
            <person name="Giannone R.J."/>
            <person name="Johnson C.M."/>
            <person name="Lankford P.K."/>
            <person name="Brown S.D."/>
            <person name="Hettich R.L."/>
            <person name="Lynd L.R."/>
        </authorList>
    </citation>
    <scope>NUCLEOTIDE SEQUENCE [LARGE SCALE GENOMIC DNA]</scope>
    <source>
        <strain evidence="4">DSM 8691 / JW/SL-YS485</strain>
    </source>
</reference>
<name>I3VYL3_THESW</name>
<dbReference type="KEGG" id="tsh:Tsac_2612"/>
<dbReference type="GO" id="GO:0016301">
    <property type="term" value="F:kinase activity"/>
    <property type="evidence" value="ECO:0007669"/>
    <property type="project" value="UniProtKB-KW"/>
</dbReference>
<feature type="domain" description="Histidine kinase/HSP90-like ATPase" evidence="2">
    <location>
        <begin position="166"/>
        <end position="273"/>
    </location>
</feature>
<feature type="transmembrane region" description="Helical" evidence="1">
    <location>
        <begin position="37"/>
        <end position="58"/>
    </location>
</feature>
<dbReference type="PATRIC" id="fig|1094508.3.peg.2648"/>
<proteinExistence type="predicted"/>
<keyword evidence="4" id="KW-1185">Reference proteome</keyword>
<dbReference type="EMBL" id="CP003184">
    <property type="protein sequence ID" value="AFK87608.1"/>
    <property type="molecule type" value="Genomic_DNA"/>
</dbReference>
<dbReference type="Gene3D" id="3.30.565.10">
    <property type="entry name" value="Histidine kinase-like ATPase, C-terminal domain"/>
    <property type="match status" value="1"/>
</dbReference>
<dbReference type="PANTHER" id="PTHR40448">
    <property type="entry name" value="TWO-COMPONENT SENSOR HISTIDINE KINASE"/>
    <property type="match status" value="1"/>
</dbReference>
<keyword evidence="1" id="KW-0812">Transmembrane</keyword>
<dbReference type="STRING" id="1094508.Tsac_2612"/>
<dbReference type="InterPro" id="IPR036890">
    <property type="entry name" value="HATPase_C_sf"/>
</dbReference>
<gene>
    <name evidence="3" type="ordered locus">Tsac_2612</name>
</gene>
<keyword evidence="3" id="KW-0808">Transferase</keyword>
<dbReference type="eggNOG" id="COG3290">
    <property type="taxonomic scope" value="Bacteria"/>
</dbReference>
<dbReference type="PANTHER" id="PTHR40448:SF1">
    <property type="entry name" value="TWO-COMPONENT SENSOR HISTIDINE KINASE"/>
    <property type="match status" value="1"/>
</dbReference>
<keyword evidence="3" id="KW-0418">Kinase</keyword>
<dbReference type="InterPro" id="IPR032834">
    <property type="entry name" value="NatK-like_C"/>
</dbReference>
<dbReference type="AlphaFoldDB" id="I3VYL3"/>
<keyword evidence="1" id="KW-1133">Transmembrane helix</keyword>
<accession>I3VYL3</accession>
<dbReference type="SUPFAM" id="SSF55874">
    <property type="entry name" value="ATPase domain of HSP90 chaperone/DNA topoisomerase II/histidine kinase"/>
    <property type="match status" value="1"/>
</dbReference>
<dbReference type="Pfam" id="PF14501">
    <property type="entry name" value="HATPase_c_5"/>
    <property type="match status" value="1"/>
</dbReference>
<feature type="transmembrane region" description="Helical" evidence="1">
    <location>
        <begin position="6"/>
        <end position="25"/>
    </location>
</feature>
<dbReference type="Proteomes" id="UP000006178">
    <property type="component" value="Chromosome"/>
</dbReference>
<keyword evidence="1" id="KW-0472">Membrane</keyword>
<dbReference type="InterPro" id="IPR003594">
    <property type="entry name" value="HATPase_dom"/>
</dbReference>
<dbReference type="BioCyc" id="TSAC1094508:GLMA-2660-MONOMER"/>
<evidence type="ECO:0000256" key="1">
    <source>
        <dbReference type="SAM" id="Phobius"/>
    </source>
</evidence>
<evidence type="ECO:0000313" key="4">
    <source>
        <dbReference type="Proteomes" id="UP000006178"/>
    </source>
</evidence>
<organism evidence="3 4">
    <name type="scientific">Thermoanaerobacterium saccharolyticum (strain DSM 8691 / JW/SL-YS485)</name>
    <dbReference type="NCBI Taxonomy" id="1094508"/>
    <lineage>
        <taxon>Bacteria</taxon>
        <taxon>Bacillati</taxon>
        <taxon>Bacillota</taxon>
        <taxon>Clostridia</taxon>
        <taxon>Thermoanaerobacterales</taxon>
        <taxon>Thermoanaerobacteraceae</taxon>
        <taxon>Thermoanaerobacterium</taxon>
    </lineage>
</organism>
<protein>
    <submittedName>
        <fullName evidence="3">Signal transduction histidine kinase regulating citrate/malate metabolism</fullName>
    </submittedName>
</protein>
<evidence type="ECO:0000313" key="3">
    <source>
        <dbReference type="EMBL" id="AFK87608.1"/>
    </source>
</evidence>
<dbReference type="GO" id="GO:0042802">
    <property type="term" value="F:identical protein binding"/>
    <property type="evidence" value="ECO:0007669"/>
    <property type="project" value="TreeGrafter"/>
</dbReference>
<dbReference type="RefSeq" id="WP_014759434.1">
    <property type="nucleotide sequence ID" value="NC_017992.1"/>
</dbReference>
<dbReference type="SMART" id="SM00387">
    <property type="entry name" value="HATPase_c"/>
    <property type="match status" value="1"/>
</dbReference>
<sequence>MNKIIALFFVYMIFVIITVSNSIYYKQGYFMPADFKLFLFFTIFIINILVFTIIRMIYTNGKNEYQNIINDFKLRFVEEQNNLYRKNKHELKNNILILYELIRQMKYKDAEEFLKTYIDDISSSLIKVDTGNDILDLLLYSKISKAMKKDISVRFICTVDLKIRQKAVNDVCSILGNLIDNATEECERLKRDRKIEIILNSDPVDYIFVVKNTCDVSDYVKQNILCDGFTTKGAGRGNGLSIVKDIVKSYDGDVNINIDDEYFSVTVLIPSHEINE</sequence>
<evidence type="ECO:0000259" key="2">
    <source>
        <dbReference type="SMART" id="SM00387"/>
    </source>
</evidence>